<dbReference type="InterPro" id="IPR055429">
    <property type="entry name" value="TRAPPC13_M"/>
</dbReference>
<dbReference type="Pfam" id="PF23643">
    <property type="entry name" value="TRAPPC13_C"/>
    <property type="match status" value="1"/>
</dbReference>
<proteinExistence type="inferred from homology"/>
<dbReference type="OMA" id="YLCVHNG"/>
<evidence type="ECO:0000256" key="1">
    <source>
        <dbReference type="ARBA" id="ARBA00010785"/>
    </source>
</evidence>
<evidence type="ECO:0000259" key="3">
    <source>
        <dbReference type="Pfam" id="PF06159"/>
    </source>
</evidence>
<evidence type="ECO:0000256" key="2">
    <source>
        <dbReference type="SAM" id="MobiDB-lite"/>
    </source>
</evidence>
<dbReference type="InterPro" id="IPR010378">
    <property type="entry name" value="TRAPPC13"/>
</dbReference>
<accession>A0A388JM54</accession>
<dbReference type="Proteomes" id="UP000265515">
    <property type="component" value="Unassembled WGS sequence"/>
</dbReference>
<dbReference type="OrthoDB" id="10250284at2759"/>
<comment type="caution">
    <text evidence="6">The sequence shown here is derived from an EMBL/GenBank/DDBJ whole genome shotgun (WGS) entry which is preliminary data.</text>
</comment>
<sequence length="442" mass="49149">MRDGSSHSLAFRVMRLCRPSLQVDLPLRCAAGDLRYGEDDDVAERMRSLTEMEQTFSGRCEINQPLDACGLTGMLVLPQEFGSIYLGETLCSFISLCNVSDHDVEYVGIKVELQTERQRTSLADNTRAPLTVIKAGARNDFIIEHIIKELGTHCLVCSAMYSDSEGERRVARQDMDVERKLLHQKYKFVASNPVVVRTKIRPVRESTFLEVGIQNATKAPLFLDYVKFEPSTSYTSSLQEADEGDGEPDDDGEEEEDDILKGLFNRRIHVVESNGGERNYLYHLRRVQSAAGSSAESANTLGKLEMMWKTTLGEPGHLQTQPIMSNTGAKVEIEVRLEELPSRIVLEHPFQVKCRIKNNTDHRTGPLRVAFSRDDAAVKAVVVNGTWAQTLSDVQPQASLVFPVHLVALAAGVQKITGLCVLDARDGTHFAVVPPTEIFVES</sequence>
<evidence type="ECO:0000313" key="6">
    <source>
        <dbReference type="EMBL" id="GBG58896.1"/>
    </source>
</evidence>
<feature type="region of interest" description="Disordered" evidence="2">
    <location>
        <begin position="234"/>
        <end position="256"/>
    </location>
</feature>
<evidence type="ECO:0000259" key="5">
    <source>
        <dbReference type="Pfam" id="PF23647"/>
    </source>
</evidence>
<dbReference type="InterPro" id="IPR055427">
    <property type="entry name" value="TRAPPC13_N"/>
</dbReference>
<dbReference type="STRING" id="69332.A0A388JM54"/>
<dbReference type="EMBL" id="BFEA01000002">
    <property type="protein sequence ID" value="GBG58896.1"/>
    <property type="molecule type" value="Genomic_DNA"/>
</dbReference>
<dbReference type="GO" id="GO:1990072">
    <property type="term" value="C:TRAPPIII protein complex"/>
    <property type="evidence" value="ECO:0007669"/>
    <property type="project" value="TreeGrafter"/>
</dbReference>
<keyword evidence="7" id="KW-1185">Reference proteome</keyword>
<reference evidence="6 7" key="1">
    <citation type="journal article" date="2018" name="Cell">
        <title>The Chara Genome: Secondary Complexity and Implications for Plant Terrestrialization.</title>
        <authorList>
            <person name="Nishiyama T."/>
            <person name="Sakayama H."/>
            <person name="Vries J.D."/>
            <person name="Buschmann H."/>
            <person name="Saint-Marcoux D."/>
            <person name="Ullrich K.K."/>
            <person name="Haas F.B."/>
            <person name="Vanderstraeten L."/>
            <person name="Becker D."/>
            <person name="Lang D."/>
            <person name="Vosolsobe S."/>
            <person name="Rombauts S."/>
            <person name="Wilhelmsson P.K.I."/>
            <person name="Janitza P."/>
            <person name="Kern R."/>
            <person name="Heyl A."/>
            <person name="Rumpler F."/>
            <person name="Villalobos L.I.A.C."/>
            <person name="Clay J.M."/>
            <person name="Skokan R."/>
            <person name="Toyoda A."/>
            <person name="Suzuki Y."/>
            <person name="Kagoshima H."/>
            <person name="Schijlen E."/>
            <person name="Tajeshwar N."/>
            <person name="Catarino B."/>
            <person name="Hetherington A.J."/>
            <person name="Saltykova A."/>
            <person name="Bonnot C."/>
            <person name="Breuninger H."/>
            <person name="Symeonidi A."/>
            <person name="Radhakrishnan G.V."/>
            <person name="Van Nieuwerburgh F."/>
            <person name="Deforce D."/>
            <person name="Chang C."/>
            <person name="Karol K.G."/>
            <person name="Hedrich R."/>
            <person name="Ulvskov P."/>
            <person name="Glockner G."/>
            <person name="Delwiche C.F."/>
            <person name="Petrasek J."/>
            <person name="Van de Peer Y."/>
            <person name="Friml J."/>
            <person name="Beilby M."/>
            <person name="Dolan L."/>
            <person name="Kohara Y."/>
            <person name="Sugano S."/>
            <person name="Fujiyama A."/>
            <person name="Delaux P.-M."/>
            <person name="Quint M."/>
            <person name="TheiBen G."/>
            <person name="Hagemann M."/>
            <person name="Harholt J."/>
            <person name="Dunand C."/>
            <person name="Zachgo S."/>
            <person name="Langdale J."/>
            <person name="Maumus F."/>
            <person name="Straeten D.V.D."/>
            <person name="Gould S.B."/>
            <person name="Rensing S.A."/>
        </authorList>
    </citation>
    <scope>NUCLEOTIDE SEQUENCE [LARGE SCALE GENOMIC DNA]</scope>
    <source>
        <strain evidence="6 7">S276</strain>
    </source>
</reference>
<dbReference type="Pfam" id="PF23647">
    <property type="entry name" value="TRAPPC13_M"/>
    <property type="match status" value="1"/>
</dbReference>
<dbReference type="InterPro" id="IPR055428">
    <property type="entry name" value="TRAPPC13_C"/>
</dbReference>
<feature type="compositionally biased region" description="Acidic residues" evidence="2">
    <location>
        <begin position="240"/>
        <end position="256"/>
    </location>
</feature>
<evidence type="ECO:0000259" key="4">
    <source>
        <dbReference type="Pfam" id="PF23643"/>
    </source>
</evidence>
<feature type="domain" description="Trafficking protein particle complex subunit 13 C-terminal" evidence="4">
    <location>
        <begin position="341"/>
        <end position="432"/>
    </location>
</feature>
<comment type="similarity">
    <text evidence="1">Belongs to the TRAPPC13 family.</text>
</comment>
<dbReference type="AlphaFoldDB" id="A0A388JM54"/>
<evidence type="ECO:0008006" key="8">
    <source>
        <dbReference type="Google" id="ProtNLM"/>
    </source>
</evidence>
<feature type="domain" description="Trafficking protein particle complex subunit 13 middle" evidence="5">
    <location>
        <begin position="196"/>
        <end position="322"/>
    </location>
</feature>
<dbReference type="PANTHER" id="PTHR13134">
    <property type="entry name" value="TRAFFICKING PROTEIN PARTICLE COMPLEX SUBUNIT 13"/>
    <property type="match status" value="1"/>
</dbReference>
<dbReference type="Gramene" id="GBG58896">
    <property type="protein sequence ID" value="GBG58896"/>
    <property type="gene ID" value="CBR_g24248"/>
</dbReference>
<dbReference type="PANTHER" id="PTHR13134:SF3">
    <property type="entry name" value="TRAFFICKING PROTEIN PARTICLE COMPLEX SUBUNIT 13"/>
    <property type="match status" value="1"/>
</dbReference>
<gene>
    <name evidence="6" type="ORF">CBR_g24248</name>
</gene>
<dbReference type="Pfam" id="PF06159">
    <property type="entry name" value="TRAPPC13_N"/>
    <property type="match status" value="1"/>
</dbReference>
<evidence type="ECO:0000313" key="7">
    <source>
        <dbReference type="Proteomes" id="UP000265515"/>
    </source>
</evidence>
<organism evidence="6 7">
    <name type="scientific">Chara braunii</name>
    <name type="common">Braun's stonewort</name>
    <dbReference type="NCBI Taxonomy" id="69332"/>
    <lineage>
        <taxon>Eukaryota</taxon>
        <taxon>Viridiplantae</taxon>
        <taxon>Streptophyta</taxon>
        <taxon>Charophyceae</taxon>
        <taxon>Charales</taxon>
        <taxon>Characeae</taxon>
        <taxon>Chara</taxon>
    </lineage>
</organism>
<name>A0A388JM54_CHABU</name>
<protein>
    <recommendedName>
        <fullName evidence="8">Trafficking protein particle complex subunit 13</fullName>
    </recommendedName>
</protein>
<feature type="domain" description="Trafficking protein particle complex subunit 13 N-terminal" evidence="3">
    <location>
        <begin position="7"/>
        <end position="173"/>
    </location>
</feature>